<sequence>MIGFKKLSPLLAAGLLTSAFGGAAASAPAAAAGLPFDDISSSFAKQEIVSLYEQGLLNGVAPRAFRPNSPVTRSEFASLLVRLFGLETVNSAIPTYRDTPVAAWYYGSVEAASQLGLIEGMSGGVFAPNGSVTREQAAVILARALKLQVPSSASLSDRDAAMVSSWAVGSVQAVEAAGLMSGDAGKFRPKDALSRAEIAVLLSRVEENGAYVTLMAAKPDLGLQLGWQYQQTTDQFIASVKRSSINVLVPRVFFLDGAADFEDNTDPALLTWAAVNGKQVWGMFGNRSDADFSHQLLSSSANRKTVIDKIVFLVQKYGMDGLNLDFENVGADDRSGYTAFVTELAAALHQNGKKLSVDVSPDRGQDWTAATDYAQLGKQADYIVLMGYDENWAGSGMPGSVSSLPWLKQGIDKLLADVPASRTIVALPFYTREWTTSPKVSSTDLTLAQQDRLVSSLSSAARSWNDSLGQYVISFSKGASSFRIWTENSRSLLLKAQAAAQRGAAGLAYWSIGSETPDVWASLRNAAKYGTIRF</sequence>
<dbReference type="AlphaFoldDB" id="A0A7X0SGL0"/>
<dbReference type="GO" id="GO:0005975">
    <property type="term" value="P:carbohydrate metabolic process"/>
    <property type="evidence" value="ECO:0007669"/>
    <property type="project" value="InterPro"/>
</dbReference>
<comment type="similarity">
    <text evidence="4">Belongs to the glycosyl hydrolase 18 family.</text>
</comment>
<evidence type="ECO:0000313" key="8">
    <source>
        <dbReference type="EMBL" id="MBB6729589.1"/>
    </source>
</evidence>
<dbReference type="Proteomes" id="UP000564644">
    <property type="component" value="Unassembled WGS sequence"/>
</dbReference>
<keyword evidence="1 3" id="KW-0378">Hydrolase</keyword>
<name>A0A7X0SGL0_9BACL</name>
<feature type="domain" description="SLH" evidence="6">
    <location>
        <begin position="31"/>
        <end position="91"/>
    </location>
</feature>
<dbReference type="Pfam" id="PF00704">
    <property type="entry name" value="Glyco_hydro_18"/>
    <property type="match status" value="1"/>
</dbReference>
<gene>
    <name evidence="8" type="ORF">H7C18_01610</name>
</gene>
<evidence type="ECO:0000256" key="4">
    <source>
        <dbReference type="RuleBase" id="RU004453"/>
    </source>
</evidence>
<dbReference type="SMART" id="SM00636">
    <property type="entry name" value="Glyco_18"/>
    <property type="match status" value="1"/>
</dbReference>
<dbReference type="InterPro" id="IPR011583">
    <property type="entry name" value="Chitinase_II/V-like_cat"/>
</dbReference>
<dbReference type="Pfam" id="PF00395">
    <property type="entry name" value="SLH"/>
    <property type="match status" value="3"/>
</dbReference>
<dbReference type="Gene3D" id="3.20.20.80">
    <property type="entry name" value="Glycosidases"/>
    <property type="match status" value="1"/>
</dbReference>
<dbReference type="SUPFAM" id="SSF51445">
    <property type="entry name" value="(Trans)glycosidases"/>
    <property type="match status" value="1"/>
</dbReference>
<evidence type="ECO:0000256" key="5">
    <source>
        <dbReference type="SAM" id="SignalP"/>
    </source>
</evidence>
<feature type="chain" id="PRO_5039389765" evidence="5">
    <location>
        <begin position="32"/>
        <end position="534"/>
    </location>
</feature>
<keyword evidence="2 3" id="KW-0326">Glycosidase</keyword>
<feature type="domain" description="GH18" evidence="7">
    <location>
        <begin position="206"/>
        <end position="530"/>
    </location>
</feature>
<dbReference type="PROSITE" id="PS51910">
    <property type="entry name" value="GH18_2"/>
    <property type="match status" value="1"/>
</dbReference>
<evidence type="ECO:0000259" key="7">
    <source>
        <dbReference type="PROSITE" id="PS51910"/>
    </source>
</evidence>
<dbReference type="GO" id="GO:0008061">
    <property type="term" value="F:chitin binding"/>
    <property type="evidence" value="ECO:0007669"/>
    <property type="project" value="InterPro"/>
</dbReference>
<dbReference type="InterPro" id="IPR001119">
    <property type="entry name" value="SLH_dom"/>
</dbReference>
<reference evidence="8 9" key="1">
    <citation type="submission" date="2020-08" db="EMBL/GenBank/DDBJ databases">
        <title>Cohnella phylogeny.</title>
        <authorList>
            <person name="Dunlap C."/>
        </authorList>
    </citation>
    <scope>NUCLEOTIDE SEQUENCE [LARGE SCALE GENOMIC DNA]</scope>
    <source>
        <strain evidence="8 9">CBP 2801</strain>
    </source>
</reference>
<dbReference type="InterPro" id="IPR029070">
    <property type="entry name" value="Chitinase_insertion_sf"/>
</dbReference>
<dbReference type="Gene3D" id="3.10.50.10">
    <property type="match status" value="1"/>
</dbReference>
<evidence type="ECO:0000256" key="1">
    <source>
        <dbReference type="ARBA" id="ARBA00022801"/>
    </source>
</evidence>
<feature type="domain" description="SLH" evidence="6">
    <location>
        <begin position="156"/>
        <end position="216"/>
    </location>
</feature>
<evidence type="ECO:0000256" key="3">
    <source>
        <dbReference type="RuleBase" id="RU000489"/>
    </source>
</evidence>
<evidence type="ECO:0000259" key="6">
    <source>
        <dbReference type="PROSITE" id="PS51272"/>
    </source>
</evidence>
<dbReference type="EMBL" id="JACJVO010000002">
    <property type="protein sequence ID" value="MBB6729589.1"/>
    <property type="molecule type" value="Genomic_DNA"/>
</dbReference>
<evidence type="ECO:0000256" key="2">
    <source>
        <dbReference type="ARBA" id="ARBA00023295"/>
    </source>
</evidence>
<keyword evidence="5" id="KW-0732">Signal</keyword>
<feature type="signal peptide" evidence="5">
    <location>
        <begin position="1"/>
        <end position="31"/>
    </location>
</feature>
<dbReference type="GO" id="GO:0004553">
    <property type="term" value="F:hydrolase activity, hydrolyzing O-glycosyl compounds"/>
    <property type="evidence" value="ECO:0007669"/>
    <property type="project" value="InterPro"/>
</dbReference>
<proteinExistence type="inferred from homology"/>
<dbReference type="RefSeq" id="WP_185127265.1">
    <property type="nucleotide sequence ID" value="NZ_JACJVO010000002.1"/>
</dbReference>
<dbReference type="InterPro" id="IPR017853">
    <property type="entry name" value="GH"/>
</dbReference>
<dbReference type="PROSITE" id="PS51272">
    <property type="entry name" value="SLH"/>
    <property type="match status" value="3"/>
</dbReference>
<protein>
    <submittedName>
        <fullName evidence="8">S-layer homology domain-containing protein</fullName>
    </submittedName>
</protein>
<dbReference type="PANTHER" id="PTHR46066:SF2">
    <property type="entry name" value="CHITINASE DOMAIN-CONTAINING PROTEIN 1"/>
    <property type="match status" value="1"/>
</dbReference>
<comment type="caution">
    <text evidence="8">The sequence shown here is derived from an EMBL/GenBank/DDBJ whole genome shotgun (WGS) entry which is preliminary data.</text>
</comment>
<accession>A0A7X0SGL0</accession>
<feature type="domain" description="SLH" evidence="6">
    <location>
        <begin position="92"/>
        <end position="155"/>
    </location>
</feature>
<dbReference type="PANTHER" id="PTHR46066">
    <property type="entry name" value="CHITINASE DOMAIN-CONTAINING PROTEIN 1 FAMILY MEMBER"/>
    <property type="match status" value="1"/>
</dbReference>
<dbReference type="InterPro" id="IPR001223">
    <property type="entry name" value="Glyco_hydro18_cat"/>
</dbReference>
<organism evidence="8 9">
    <name type="scientific">Cohnella zeiphila</name>
    <dbReference type="NCBI Taxonomy" id="2761120"/>
    <lineage>
        <taxon>Bacteria</taxon>
        <taxon>Bacillati</taxon>
        <taxon>Bacillota</taxon>
        <taxon>Bacilli</taxon>
        <taxon>Bacillales</taxon>
        <taxon>Paenibacillaceae</taxon>
        <taxon>Cohnella</taxon>
    </lineage>
</organism>
<dbReference type="PROSITE" id="PS01095">
    <property type="entry name" value="GH18_1"/>
    <property type="match status" value="1"/>
</dbReference>
<dbReference type="InterPro" id="IPR001579">
    <property type="entry name" value="Glyco_hydro_18_chit_AS"/>
</dbReference>
<keyword evidence="9" id="KW-1185">Reference proteome</keyword>
<evidence type="ECO:0000313" key="9">
    <source>
        <dbReference type="Proteomes" id="UP000564644"/>
    </source>
</evidence>